<evidence type="ECO:0000313" key="2">
    <source>
        <dbReference type="EMBL" id="RMY20609.1"/>
    </source>
</evidence>
<protein>
    <recommendedName>
        <fullName evidence="1">Heterokaryon incompatibility domain-containing protein</fullName>
    </recommendedName>
</protein>
<accession>A0A3M6ZZU7</accession>
<evidence type="ECO:0000259" key="1">
    <source>
        <dbReference type="Pfam" id="PF06985"/>
    </source>
</evidence>
<dbReference type="Pfam" id="PF06985">
    <property type="entry name" value="HET"/>
    <property type="match status" value="1"/>
</dbReference>
<dbReference type="PANTHER" id="PTHR24148:SF64">
    <property type="entry name" value="HETEROKARYON INCOMPATIBILITY DOMAIN-CONTAINING PROTEIN"/>
    <property type="match status" value="1"/>
</dbReference>
<dbReference type="Proteomes" id="UP000271337">
    <property type="component" value="Unassembled WGS sequence"/>
</dbReference>
<reference evidence="2 3" key="1">
    <citation type="journal article" date="2018" name="BMC Genomics">
        <title>Genomic evidence for intraspecific hybridization in a clonal and extremely halotolerant yeast.</title>
        <authorList>
            <person name="Gostincar C."/>
            <person name="Stajich J.E."/>
            <person name="Zupancic J."/>
            <person name="Zalar P."/>
            <person name="Gunde-Cimerman N."/>
        </authorList>
    </citation>
    <scope>NUCLEOTIDE SEQUENCE [LARGE SCALE GENOMIC DNA]</scope>
    <source>
        <strain evidence="2 3">EXF-6669</strain>
    </source>
</reference>
<dbReference type="AlphaFoldDB" id="A0A3M6ZZU7"/>
<dbReference type="InterPro" id="IPR052895">
    <property type="entry name" value="HetReg/Transcr_Mod"/>
</dbReference>
<gene>
    <name evidence="2" type="ORF">D0867_03889</name>
</gene>
<name>A0A3M6ZZU7_HORWE</name>
<feature type="domain" description="Heterokaryon incompatibility" evidence="1">
    <location>
        <begin position="43"/>
        <end position="104"/>
    </location>
</feature>
<dbReference type="PANTHER" id="PTHR24148">
    <property type="entry name" value="ANKYRIN REPEAT DOMAIN-CONTAINING PROTEIN 39 HOMOLOG-RELATED"/>
    <property type="match status" value="1"/>
</dbReference>
<evidence type="ECO:0000313" key="3">
    <source>
        <dbReference type="Proteomes" id="UP000271337"/>
    </source>
</evidence>
<dbReference type="VEuPathDB" id="FungiDB:BTJ68_00740"/>
<dbReference type="OrthoDB" id="194358at2759"/>
<organism evidence="2 3">
    <name type="scientific">Hortaea werneckii</name>
    <name type="common">Black yeast</name>
    <name type="synonym">Cladosporium werneckii</name>
    <dbReference type="NCBI Taxonomy" id="91943"/>
    <lineage>
        <taxon>Eukaryota</taxon>
        <taxon>Fungi</taxon>
        <taxon>Dikarya</taxon>
        <taxon>Ascomycota</taxon>
        <taxon>Pezizomycotina</taxon>
        <taxon>Dothideomycetes</taxon>
        <taxon>Dothideomycetidae</taxon>
        <taxon>Mycosphaerellales</taxon>
        <taxon>Teratosphaeriaceae</taxon>
        <taxon>Hortaea</taxon>
    </lineage>
</organism>
<dbReference type="InterPro" id="IPR010730">
    <property type="entry name" value="HET"/>
</dbReference>
<sequence>MAMVSHSSLSKDQFRILNLHPGRESDPLNGTLKVVSFTNKPVYTAVSYVWGKDDDSQGLIIDGVSKPTKPSLQAALRGLRSPDAVIAVWADGICINQGDKAEKDVPLKCDWRPGELYTNLKQGNTEQAADLISWYLWSAQFVTQAQKSQAQFSQDPQAFAEFLLHGQHIGANTTFHPLDEFWEPTLLELLARAGVDTDSDWRSKTSLLRVRNHLAPFIRDADWLSNTLDATRILAVTSDSRAAWVPNGARVGDFVCLFQGAPFPFVIRRTYLHGISSFSVVGDAYVHGIMRGESWPEDEDHVGDISLL</sequence>
<dbReference type="EMBL" id="QWIL01000306">
    <property type="protein sequence ID" value="RMY20609.1"/>
    <property type="molecule type" value="Genomic_DNA"/>
</dbReference>
<proteinExistence type="predicted"/>
<dbReference type="Pfam" id="PF26639">
    <property type="entry name" value="Het-6_barrel"/>
    <property type="match status" value="1"/>
</dbReference>
<comment type="caution">
    <text evidence="2">The sequence shown here is derived from an EMBL/GenBank/DDBJ whole genome shotgun (WGS) entry which is preliminary data.</text>
</comment>